<gene>
    <name evidence="1" type="ORF">SELMODRAFT_447292</name>
</gene>
<dbReference type="Pfam" id="PF00612">
    <property type="entry name" value="IQ"/>
    <property type="match status" value="3"/>
</dbReference>
<dbReference type="Gene3D" id="1.20.5.190">
    <property type="match status" value="3"/>
</dbReference>
<dbReference type="SMART" id="SM00015">
    <property type="entry name" value="IQ"/>
    <property type="match status" value="5"/>
</dbReference>
<dbReference type="PANTHER" id="PTHR22706:SF2">
    <property type="entry name" value="SFI1 SPINDLE BODY DOMAIN-CONTAINING PROTEIN"/>
    <property type="match status" value="1"/>
</dbReference>
<proteinExistence type="predicted"/>
<dbReference type="PANTHER" id="PTHR22706">
    <property type="entry name" value="ASSEMBLY FACTOR FOR SPINDLE MICROTUBULES"/>
    <property type="match status" value="1"/>
</dbReference>
<dbReference type="PROSITE" id="PS50096">
    <property type="entry name" value="IQ"/>
    <property type="match status" value="5"/>
</dbReference>
<dbReference type="OrthoDB" id="416585at2759"/>
<dbReference type="InterPro" id="IPR000048">
    <property type="entry name" value="IQ_motif_EF-hand-BS"/>
</dbReference>
<dbReference type="EMBL" id="GL377652">
    <property type="protein sequence ID" value="EFJ10760.1"/>
    <property type="molecule type" value="Genomic_DNA"/>
</dbReference>
<dbReference type="InterPro" id="IPR051185">
    <property type="entry name" value="ASPM"/>
</dbReference>
<organism evidence="2">
    <name type="scientific">Selaginella moellendorffii</name>
    <name type="common">Spikemoss</name>
    <dbReference type="NCBI Taxonomy" id="88036"/>
    <lineage>
        <taxon>Eukaryota</taxon>
        <taxon>Viridiplantae</taxon>
        <taxon>Streptophyta</taxon>
        <taxon>Embryophyta</taxon>
        <taxon>Tracheophyta</taxon>
        <taxon>Lycopodiopsida</taxon>
        <taxon>Selaginellales</taxon>
        <taxon>Selaginellaceae</taxon>
        <taxon>Selaginella</taxon>
    </lineage>
</organism>
<keyword evidence="2" id="KW-1185">Reference proteome</keyword>
<dbReference type="HOGENOM" id="CLU_1345210_0_0_1"/>
<dbReference type="KEGG" id="smo:SELMODRAFT_447292"/>
<accession>D8SYA8</accession>
<reference evidence="1 2" key="1">
    <citation type="journal article" date="2011" name="Science">
        <title>The Selaginella genome identifies genetic changes associated with the evolution of vascular plants.</title>
        <authorList>
            <person name="Banks J.A."/>
            <person name="Nishiyama T."/>
            <person name="Hasebe M."/>
            <person name="Bowman J.L."/>
            <person name="Gribskov M."/>
            <person name="dePamphilis C."/>
            <person name="Albert V.A."/>
            <person name="Aono N."/>
            <person name="Aoyama T."/>
            <person name="Ambrose B.A."/>
            <person name="Ashton N.W."/>
            <person name="Axtell M.J."/>
            <person name="Barker E."/>
            <person name="Barker M.S."/>
            <person name="Bennetzen J.L."/>
            <person name="Bonawitz N.D."/>
            <person name="Chapple C."/>
            <person name="Cheng C."/>
            <person name="Correa L.G."/>
            <person name="Dacre M."/>
            <person name="DeBarry J."/>
            <person name="Dreyer I."/>
            <person name="Elias M."/>
            <person name="Engstrom E.M."/>
            <person name="Estelle M."/>
            <person name="Feng L."/>
            <person name="Finet C."/>
            <person name="Floyd S.K."/>
            <person name="Frommer W.B."/>
            <person name="Fujita T."/>
            <person name="Gramzow L."/>
            <person name="Gutensohn M."/>
            <person name="Harholt J."/>
            <person name="Hattori M."/>
            <person name="Heyl A."/>
            <person name="Hirai T."/>
            <person name="Hiwatashi Y."/>
            <person name="Ishikawa M."/>
            <person name="Iwata M."/>
            <person name="Karol K.G."/>
            <person name="Koehler B."/>
            <person name="Kolukisaoglu U."/>
            <person name="Kubo M."/>
            <person name="Kurata T."/>
            <person name="Lalonde S."/>
            <person name="Li K."/>
            <person name="Li Y."/>
            <person name="Litt A."/>
            <person name="Lyons E."/>
            <person name="Manning G."/>
            <person name="Maruyama T."/>
            <person name="Michael T.P."/>
            <person name="Mikami K."/>
            <person name="Miyazaki S."/>
            <person name="Morinaga S."/>
            <person name="Murata T."/>
            <person name="Mueller-Roeber B."/>
            <person name="Nelson D.R."/>
            <person name="Obara M."/>
            <person name="Oguri Y."/>
            <person name="Olmstead R.G."/>
            <person name="Onodera N."/>
            <person name="Petersen B.L."/>
            <person name="Pils B."/>
            <person name="Prigge M."/>
            <person name="Rensing S.A."/>
            <person name="Riano-Pachon D.M."/>
            <person name="Roberts A.W."/>
            <person name="Sato Y."/>
            <person name="Scheller H.V."/>
            <person name="Schulz B."/>
            <person name="Schulz C."/>
            <person name="Shakirov E.V."/>
            <person name="Shibagaki N."/>
            <person name="Shinohara N."/>
            <person name="Shippen D.E."/>
            <person name="Soerensen I."/>
            <person name="Sotooka R."/>
            <person name="Sugimoto N."/>
            <person name="Sugita M."/>
            <person name="Sumikawa N."/>
            <person name="Tanurdzic M."/>
            <person name="Theissen G."/>
            <person name="Ulvskov P."/>
            <person name="Wakazuki S."/>
            <person name="Weng J.K."/>
            <person name="Willats W.W."/>
            <person name="Wipf D."/>
            <person name="Wolf P.G."/>
            <person name="Yang L."/>
            <person name="Zimmer A.D."/>
            <person name="Zhu Q."/>
            <person name="Mitros T."/>
            <person name="Hellsten U."/>
            <person name="Loque D."/>
            <person name="Otillar R."/>
            <person name="Salamov A."/>
            <person name="Schmutz J."/>
            <person name="Shapiro H."/>
            <person name="Lindquist E."/>
            <person name="Lucas S."/>
            <person name="Rokhsar D."/>
            <person name="Grigoriev I.V."/>
        </authorList>
    </citation>
    <scope>NUCLEOTIDE SEQUENCE [LARGE SCALE GENOMIC DNA]</scope>
</reference>
<sequence>MQALARGFIARRKAAKASRGSFQKHEREETAAKKIQAFVRGKLAKERAATGGMEKLEEVEAATKIQAVARGFLARKKAARQKHEQEQAHKAQELEVIAARKIQVATRRYLLRLQVRQEQKHADYGASGIRIQATPWQNHIAATKIQRAARFVAKRTIQQVEQHEEPSRVTAATRIQAAARGFLARRKALRVKMEHSVGKPTASS</sequence>
<name>D8SYA8_SELML</name>
<dbReference type="InParanoid" id="D8SYA8"/>
<evidence type="ECO:0000313" key="2">
    <source>
        <dbReference type="Proteomes" id="UP000001514"/>
    </source>
</evidence>
<evidence type="ECO:0000313" key="1">
    <source>
        <dbReference type="EMBL" id="EFJ10760.1"/>
    </source>
</evidence>
<dbReference type="AlphaFoldDB" id="D8SYA8"/>
<dbReference type="Proteomes" id="UP000001514">
    <property type="component" value="Unassembled WGS sequence"/>
</dbReference>
<protein>
    <submittedName>
        <fullName evidence="1">Uncharacterized protein</fullName>
    </submittedName>
</protein>
<dbReference type="Gramene" id="EFJ10760">
    <property type="protein sequence ID" value="EFJ10760"/>
    <property type="gene ID" value="SELMODRAFT_447292"/>
</dbReference>